<sequence length="255" mass="26848">MGMPMLGLAPMAARGAGGWCGRGRRLPGALSYSQVAARGLGGRELAGLPAPLVRAGWQGEAETAAGDGRRDAPQSAPSADGGGVLGAVPDRAGNGRDQAVCVVVRRRPVRRERRGGEAEQEQLLQLVLIHTHVGWGWGFGIPAVVMAVAVSFFIGTPLYRHQRSGGSPLTRIVQVLVASVRKWGVEVAAALDRVKRVGGDRRPPTPCSLAPAAAAAADALLPCSRRRCRLAPLPRATETRMSEIERGGRGRRGER</sequence>
<evidence type="ECO:0000256" key="6">
    <source>
        <dbReference type="SAM" id="MobiDB-lite"/>
    </source>
</evidence>
<accession>Q9FW90</accession>
<feature type="transmembrane region" description="Helical" evidence="7">
    <location>
        <begin position="134"/>
        <end position="154"/>
    </location>
</feature>
<dbReference type="GO" id="GO:0016020">
    <property type="term" value="C:membrane"/>
    <property type="evidence" value="ECO:0007669"/>
    <property type="project" value="UniProtKB-SubCell"/>
</dbReference>
<dbReference type="AlphaFoldDB" id="Q9FW90"/>
<dbReference type="Proteomes" id="UP000000763">
    <property type="component" value="Chromosome 10"/>
</dbReference>
<dbReference type="EMBL" id="AC068924">
    <property type="protein sequence ID" value="AAG13513.1"/>
    <property type="molecule type" value="Genomic_DNA"/>
</dbReference>
<evidence type="ECO:0000256" key="1">
    <source>
        <dbReference type="ARBA" id="ARBA00004141"/>
    </source>
</evidence>
<dbReference type="PANTHER" id="PTHR11654">
    <property type="entry name" value="OLIGOPEPTIDE TRANSPORTER-RELATED"/>
    <property type="match status" value="1"/>
</dbReference>
<gene>
    <name evidence="8" type="primary">OSJNBa0026L12.7</name>
</gene>
<evidence type="ECO:0000256" key="2">
    <source>
        <dbReference type="ARBA" id="ARBA00005982"/>
    </source>
</evidence>
<dbReference type="Pfam" id="PF00854">
    <property type="entry name" value="PTR2"/>
    <property type="match status" value="1"/>
</dbReference>
<dbReference type="InterPro" id="IPR000109">
    <property type="entry name" value="POT_fam"/>
</dbReference>
<dbReference type="GO" id="GO:0022857">
    <property type="term" value="F:transmembrane transporter activity"/>
    <property type="evidence" value="ECO:0007669"/>
    <property type="project" value="InterPro"/>
</dbReference>
<proteinExistence type="inferred from homology"/>
<keyword evidence="4 7" id="KW-1133">Transmembrane helix</keyword>
<evidence type="ECO:0000256" key="3">
    <source>
        <dbReference type="ARBA" id="ARBA00022692"/>
    </source>
</evidence>
<reference evidence="9" key="2">
    <citation type="journal article" date="2008" name="Nucleic Acids Res.">
        <title>The rice annotation project database (RAP-DB): 2008 update.</title>
        <authorList>
            <consortium name="The rice annotation project (RAP)"/>
        </authorList>
    </citation>
    <scope>GENOME REANNOTATION</scope>
    <source>
        <strain evidence="9">cv. Nipponbare</strain>
    </source>
</reference>
<feature type="region of interest" description="Disordered" evidence="6">
    <location>
        <begin position="61"/>
        <end position="91"/>
    </location>
</feature>
<name>Q9FW90_ORYSJ</name>
<comment type="subcellular location">
    <subcellularLocation>
        <location evidence="1">Membrane</location>
        <topology evidence="1">Multi-pass membrane protein</topology>
    </subcellularLocation>
</comment>
<dbReference type="InterPro" id="IPR036259">
    <property type="entry name" value="MFS_trans_sf"/>
</dbReference>
<protein>
    <submittedName>
        <fullName evidence="8">Peptide transporter</fullName>
    </submittedName>
</protein>
<comment type="similarity">
    <text evidence="2">Belongs to the major facilitator superfamily. Proton-dependent oligopeptide transporter (POT/PTR) (TC 2.A.17) family.</text>
</comment>
<keyword evidence="3 7" id="KW-0812">Transmembrane</keyword>
<evidence type="ECO:0000313" key="9">
    <source>
        <dbReference type="Proteomes" id="UP000000763"/>
    </source>
</evidence>
<keyword evidence="5 7" id="KW-0472">Membrane</keyword>
<organism evidence="8 9">
    <name type="scientific">Oryza sativa subsp. japonica</name>
    <name type="common">Rice</name>
    <dbReference type="NCBI Taxonomy" id="39947"/>
    <lineage>
        <taxon>Eukaryota</taxon>
        <taxon>Viridiplantae</taxon>
        <taxon>Streptophyta</taxon>
        <taxon>Embryophyta</taxon>
        <taxon>Tracheophyta</taxon>
        <taxon>Spermatophyta</taxon>
        <taxon>Magnoliopsida</taxon>
        <taxon>Liliopsida</taxon>
        <taxon>Poales</taxon>
        <taxon>Poaceae</taxon>
        <taxon>BOP clade</taxon>
        <taxon>Oryzoideae</taxon>
        <taxon>Oryzeae</taxon>
        <taxon>Oryzinae</taxon>
        <taxon>Oryza</taxon>
        <taxon>Oryza sativa</taxon>
    </lineage>
</organism>
<evidence type="ECO:0000256" key="5">
    <source>
        <dbReference type="ARBA" id="ARBA00023136"/>
    </source>
</evidence>
<evidence type="ECO:0000256" key="4">
    <source>
        <dbReference type="ARBA" id="ARBA00022989"/>
    </source>
</evidence>
<reference evidence="9" key="1">
    <citation type="journal article" date="2005" name="Nature">
        <title>The map-based sequence of the rice genome.</title>
        <authorList>
            <consortium name="International rice genome sequencing project (IRGSP)"/>
            <person name="Matsumoto T."/>
            <person name="Wu J."/>
            <person name="Kanamori H."/>
            <person name="Katayose Y."/>
            <person name="Fujisawa M."/>
            <person name="Namiki N."/>
            <person name="Mizuno H."/>
            <person name="Yamamoto K."/>
            <person name="Antonio B.A."/>
            <person name="Baba T."/>
            <person name="Sakata K."/>
            <person name="Nagamura Y."/>
            <person name="Aoki H."/>
            <person name="Arikawa K."/>
            <person name="Arita K."/>
            <person name="Bito T."/>
            <person name="Chiden Y."/>
            <person name="Fujitsuka N."/>
            <person name="Fukunaka R."/>
            <person name="Hamada M."/>
            <person name="Harada C."/>
            <person name="Hayashi A."/>
            <person name="Hijishita S."/>
            <person name="Honda M."/>
            <person name="Hosokawa S."/>
            <person name="Ichikawa Y."/>
            <person name="Idonuma A."/>
            <person name="Iijima M."/>
            <person name="Ikeda M."/>
            <person name="Ikeno M."/>
            <person name="Ito K."/>
            <person name="Ito S."/>
            <person name="Ito T."/>
            <person name="Ito Y."/>
            <person name="Ito Y."/>
            <person name="Iwabuchi A."/>
            <person name="Kamiya K."/>
            <person name="Karasawa W."/>
            <person name="Kurita K."/>
            <person name="Katagiri S."/>
            <person name="Kikuta A."/>
            <person name="Kobayashi H."/>
            <person name="Kobayashi N."/>
            <person name="Machita K."/>
            <person name="Maehara T."/>
            <person name="Masukawa M."/>
            <person name="Mizubayashi T."/>
            <person name="Mukai Y."/>
            <person name="Nagasaki H."/>
            <person name="Nagata Y."/>
            <person name="Naito S."/>
            <person name="Nakashima M."/>
            <person name="Nakama Y."/>
            <person name="Nakamichi Y."/>
            <person name="Nakamura M."/>
            <person name="Meguro A."/>
            <person name="Negishi M."/>
            <person name="Ohta I."/>
            <person name="Ohta T."/>
            <person name="Okamoto M."/>
            <person name="Ono N."/>
            <person name="Saji S."/>
            <person name="Sakaguchi M."/>
            <person name="Sakai K."/>
            <person name="Shibata M."/>
            <person name="Shimokawa T."/>
            <person name="Song J."/>
            <person name="Takazaki Y."/>
            <person name="Terasawa K."/>
            <person name="Tsugane M."/>
            <person name="Tsuji K."/>
            <person name="Ueda S."/>
            <person name="Waki K."/>
            <person name="Yamagata H."/>
            <person name="Yamamoto M."/>
            <person name="Yamamoto S."/>
            <person name="Yamane H."/>
            <person name="Yoshiki S."/>
            <person name="Yoshihara R."/>
            <person name="Yukawa K."/>
            <person name="Zhong H."/>
            <person name="Yano M."/>
            <person name="Yuan Q."/>
            <person name="Ouyang S."/>
            <person name="Liu J."/>
            <person name="Jones K.M."/>
            <person name="Gansberger K."/>
            <person name="Moffat K."/>
            <person name="Hill J."/>
            <person name="Bera J."/>
            <person name="Fadrosh D."/>
            <person name="Jin S."/>
            <person name="Johri S."/>
            <person name="Kim M."/>
            <person name="Overton L."/>
            <person name="Reardon M."/>
            <person name="Tsitrin T."/>
            <person name="Vuong H."/>
            <person name="Weaver B."/>
            <person name="Ciecko A."/>
            <person name="Tallon L."/>
            <person name="Jackson J."/>
            <person name="Pai G."/>
            <person name="Aken S.V."/>
            <person name="Utterback T."/>
            <person name="Reidmuller S."/>
            <person name="Feldblyum T."/>
            <person name="Hsiao J."/>
            <person name="Zismann V."/>
            <person name="Iobst S."/>
            <person name="de Vazeille A.R."/>
            <person name="Buell C.R."/>
            <person name="Ying K."/>
            <person name="Li Y."/>
            <person name="Lu T."/>
            <person name="Huang Y."/>
            <person name="Zhao Q."/>
            <person name="Feng Q."/>
            <person name="Zhang L."/>
            <person name="Zhu J."/>
            <person name="Weng Q."/>
            <person name="Mu J."/>
            <person name="Lu Y."/>
            <person name="Fan D."/>
            <person name="Liu Y."/>
            <person name="Guan J."/>
            <person name="Zhang Y."/>
            <person name="Yu S."/>
            <person name="Liu X."/>
            <person name="Zhang Y."/>
            <person name="Hong G."/>
            <person name="Han B."/>
            <person name="Choisne N."/>
            <person name="Demange N."/>
            <person name="Orjeda G."/>
            <person name="Samain S."/>
            <person name="Cattolico L."/>
            <person name="Pelletier E."/>
            <person name="Couloux A."/>
            <person name="Segurens B."/>
            <person name="Wincker P."/>
            <person name="D'Hont A."/>
            <person name="Scarpelli C."/>
            <person name="Weissenbach J."/>
            <person name="Salanoubat M."/>
            <person name="Quetier F."/>
            <person name="Yu Y."/>
            <person name="Kim H.R."/>
            <person name="Rambo T."/>
            <person name="Currie J."/>
            <person name="Collura K."/>
            <person name="Luo M."/>
            <person name="Yang T."/>
            <person name="Ammiraju J.S.S."/>
            <person name="Engler F."/>
            <person name="Soderlund C."/>
            <person name="Wing R.A."/>
            <person name="Palmer L.E."/>
            <person name="de la Bastide M."/>
            <person name="Spiegel L."/>
            <person name="Nascimento L."/>
            <person name="Zutavern T."/>
            <person name="O'Shaughnessy A."/>
            <person name="Dike S."/>
            <person name="Dedhia N."/>
            <person name="Preston R."/>
            <person name="Balija V."/>
            <person name="McCombie W.R."/>
            <person name="Chow T."/>
            <person name="Chen H."/>
            <person name="Chung M."/>
            <person name="Chen C."/>
            <person name="Shaw J."/>
            <person name="Wu H."/>
            <person name="Hsiao K."/>
            <person name="Chao Y."/>
            <person name="Chu M."/>
            <person name="Cheng C."/>
            <person name="Hour A."/>
            <person name="Lee P."/>
            <person name="Lin S."/>
            <person name="Lin Y."/>
            <person name="Liou J."/>
            <person name="Liu S."/>
            <person name="Hsing Y."/>
            <person name="Raghuvanshi S."/>
            <person name="Mohanty A."/>
            <person name="Bharti A.K."/>
            <person name="Gaur A."/>
            <person name="Gupta V."/>
            <person name="Kumar D."/>
            <person name="Ravi V."/>
            <person name="Vij S."/>
            <person name="Kapur A."/>
            <person name="Khurana P."/>
            <person name="Khurana P."/>
            <person name="Khurana J.P."/>
            <person name="Tyagi A.K."/>
            <person name="Gaikwad K."/>
            <person name="Singh A."/>
            <person name="Dalal V."/>
            <person name="Srivastava S."/>
            <person name="Dixit A."/>
            <person name="Pal A.K."/>
            <person name="Ghazi I.A."/>
            <person name="Yadav M."/>
            <person name="Pandit A."/>
            <person name="Bhargava A."/>
            <person name="Sureshbabu K."/>
            <person name="Batra K."/>
            <person name="Sharma T.R."/>
            <person name="Mohapatra T."/>
            <person name="Singh N.K."/>
            <person name="Messing J."/>
            <person name="Nelson A.B."/>
            <person name="Fuks G."/>
            <person name="Kavchok S."/>
            <person name="Keizer G."/>
            <person name="Linton E."/>
            <person name="Llaca V."/>
            <person name="Song R."/>
            <person name="Tanyolac B."/>
            <person name="Young S."/>
            <person name="Ho-Il K."/>
            <person name="Hahn J.H."/>
            <person name="Sangsakoo G."/>
            <person name="Vanavichit A."/>
            <person name="de Mattos Luiz.A.T."/>
            <person name="Zimmer P.D."/>
            <person name="Malone G."/>
            <person name="Dellagostin O."/>
            <person name="de Oliveira A.C."/>
            <person name="Bevan M."/>
            <person name="Bancroft I."/>
            <person name="Minx P."/>
            <person name="Cordum H."/>
            <person name="Wilson R."/>
            <person name="Cheng Z."/>
            <person name="Jin W."/>
            <person name="Jiang J."/>
            <person name="Leong S.A."/>
            <person name="Iwama H."/>
            <person name="Gojobori T."/>
            <person name="Itoh T."/>
            <person name="Niimura Y."/>
            <person name="Fujii Y."/>
            <person name="Habara T."/>
            <person name="Sakai H."/>
            <person name="Sato Y."/>
            <person name="Wilson G."/>
            <person name="Kumar K."/>
            <person name="McCouch S."/>
            <person name="Juretic N."/>
            <person name="Hoen D."/>
            <person name="Wright S."/>
            <person name="Bruskiewich R."/>
            <person name="Bureau T."/>
            <person name="Miyao A."/>
            <person name="Hirochika H."/>
            <person name="Nishikawa T."/>
            <person name="Kadowaki K."/>
            <person name="Sugiura M."/>
            <person name="Burr B."/>
            <person name="Sasaki T."/>
        </authorList>
    </citation>
    <scope>NUCLEOTIDE SEQUENCE [LARGE SCALE GENOMIC DNA]</scope>
    <source>
        <strain evidence="9">cv. Nipponbare</strain>
    </source>
</reference>
<evidence type="ECO:0000313" key="8">
    <source>
        <dbReference type="EMBL" id="AAG13513.1"/>
    </source>
</evidence>
<dbReference type="Gene3D" id="1.20.1250.20">
    <property type="entry name" value="MFS general substrate transporter like domains"/>
    <property type="match status" value="1"/>
</dbReference>
<evidence type="ECO:0000256" key="7">
    <source>
        <dbReference type="SAM" id="Phobius"/>
    </source>
</evidence>